<sequence length="34" mass="3757">MVHPFCICMNVGLSFTSVKLEPPLFFGVLECPSL</sequence>
<dbReference type="WBParaSite" id="MCU_002421-RC">
    <property type="protein sequence ID" value="MCU_002421-RC"/>
    <property type="gene ID" value="MCU_002421"/>
</dbReference>
<proteinExistence type="predicted"/>
<organism evidence="1">
    <name type="scientific">Mesocestoides corti</name>
    <name type="common">Flatworm</name>
    <dbReference type="NCBI Taxonomy" id="53468"/>
    <lineage>
        <taxon>Eukaryota</taxon>
        <taxon>Metazoa</taxon>
        <taxon>Spiralia</taxon>
        <taxon>Lophotrochozoa</taxon>
        <taxon>Platyhelminthes</taxon>
        <taxon>Cestoda</taxon>
        <taxon>Eucestoda</taxon>
        <taxon>Cyclophyllidea</taxon>
        <taxon>Mesocestoididae</taxon>
        <taxon>Mesocestoides</taxon>
    </lineage>
</organism>
<reference evidence="1" key="1">
    <citation type="submission" date="2019-11" db="UniProtKB">
        <authorList>
            <consortium name="WormBaseParasite"/>
        </authorList>
    </citation>
    <scope>IDENTIFICATION</scope>
</reference>
<protein>
    <submittedName>
        <fullName evidence="1">Protein kinase domain-containing protein</fullName>
    </submittedName>
</protein>
<dbReference type="AlphaFoldDB" id="A0A5K3ER24"/>
<accession>A0A5K3ER24</accession>
<evidence type="ECO:0000313" key="1">
    <source>
        <dbReference type="WBParaSite" id="MCU_002421-RC"/>
    </source>
</evidence>
<name>A0A5K3ER24_MESCO</name>